<feature type="transmembrane region" description="Helical" evidence="1">
    <location>
        <begin position="110"/>
        <end position="129"/>
    </location>
</feature>
<keyword evidence="3" id="KW-1185">Reference proteome</keyword>
<dbReference type="GO" id="GO:0140359">
    <property type="term" value="F:ABC-type transporter activity"/>
    <property type="evidence" value="ECO:0007669"/>
    <property type="project" value="InterPro"/>
</dbReference>
<evidence type="ECO:0000313" key="3">
    <source>
        <dbReference type="Proteomes" id="UP000217065"/>
    </source>
</evidence>
<gene>
    <name evidence="2" type="ORF">CF394_07480</name>
</gene>
<dbReference type="PANTHER" id="PTHR37305:SF1">
    <property type="entry name" value="MEMBRANE PROTEIN"/>
    <property type="match status" value="1"/>
</dbReference>
<name>A0A264W393_9BACL</name>
<dbReference type="EMBL" id="NOKQ01000204">
    <property type="protein sequence ID" value="OZS78066.1"/>
    <property type="molecule type" value="Genomic_DNA"/>
</dbReference>
<feature type="transmembrane region" description="Helical" evidence="1">
    <location>
        <begin position="212"/>
        <end position="233"/>
    </location>
</feature>
<dbReference type="OrthoDB" id="8613028at2"/>
<dbReference type="Pfam" id="PF12679">
    <property type="entry name" value="ABC2_membrane_2"/>
    <property type="match status" value="1"/>
</dbReference>
<evidence type="ECO:0000256" key="1">
    <source>
        <dbReference type="SAM" id="Phobius"/>
    </source>
</evidence>
<feature type="transmembrane region" description="Helical" evidence="1">
    <location>
        <begin position="21"/>
        <end position="42"/>
    </location>
</feature>
<keyword evidence="1" id="KW-0812">Transmembrane</keyword>
<reference evidence="2 3" key="1">
    <citation type="submission" date="2017-07" db="EMBL/GenBank/DDBJ databases">
        <title>Tetzosporium hominis gen.nov. sp.nov.</title>
        <authorList>
            <person name="Tetz G."/>
            <person name="Tetz V."/>
        </authorList>
    </citation>
    <scope>NUCLEOTIDE SEQUENCE [LARGE SCALE GENOMIC DNA]</scope>
    <source>
        <strain evidence="2 3">VT-49</strain>
    </source>
</reference>
<proteinExistence type="predicted"/>
<protein>
    <submittedName>
        <fullName evidence="2">ABC transporter permease</fullName>
    </submittedName>
</protein>
<dbReference type="PANTHER" id="PTHR37305">
    <property type="entry name" value="INTEGRAL MEMBRANE PROTEIN-RELATED"/>
    <property type="match status" value="1"/>
</dbReference>
<feature type="transmembrane region" description="Helical" evidence="1">
    <location>
        <begin position="289"/>
        <end position="311"/>
    </location>
</feature>
<comment type="caution">
    <text evidence="2">The sequence shown here is derived from an EMBL/GenBank/DDBJ whole genome shotgun (WGS) entry which is preliminary data.</text>
</comment>
<feature type="transmembrane region" description="Helical" evidence="1">
    <location>
        <begin position="245"/>
        <end position="269"/>
    </location>
</feature>
<dbReference type="AlphaFoldDB" id="A0A264W393"/>
<dbReference type="Proteomes" id="UP000217065">
    <property type="component" value="Unassembled WGS sequence"/>
</dbReference>
<feature type="transmembrane region" description="Helical" evidence="1">
    <location>
        <begin position="150"/>
        <end position="183"/>
    </location>
</feature>
<dbReference type="GO" id="GO:0005886">
    <property type="term" value="C:plasma membrane"/>
    <property type="evidence" value="ECO:0007669"/>
    <property type="project" value="UniProtKB-SubCell"/>
</dbReference>
<keyword evidence="1" id="KW-1133">Transmembrane helix</keyword>
<keyword evidence="1" id="KW-0472">Membrane</keyword>
<evidence type="ECO:0000313" key="2">
    <source>
        <dbReference type="EMBL" id="OZS78066.1"/>
    </source>
</evidence>
<organism evidence="2 3">
    <name type="scientific">Tetzosporium hominis</name>
    <dbReference type="NCBI Taxonomy" id="2020506"/>
    <lineage>
        <taxon>Bacteria</taxon>
        <taxon>Bacillati</taxon>
        <taxon>Bacillota</taxon>
        <taxon>Bacilli</taxon>
        <taxon>Bacillales</taxon>
        <taxon>Caryophanaceae</taxon>
        <taxon>Tetzosporium</taxon>
    </lineage>
</organism>
<dbReference type="RefSeq" id="WP_094942686.1">
    <property type="nucleotide sequence ID" value="NZ_NOKQ01000204.1"/>
</dbReference>
<accession>A0A264W393</accession>
<sequence length="317" mass="35602">MANFLNLVWNEQVKLFNRKSSWVMIGFILVLVIINGVMTQFFGTDEQETVYSDNWREELVAENEKILAESNEEDMGFYLGQEQLAKNTFYLEEDQKPIAYDALTFTYESYMLLLLITIFTIIVASSIVANEFKWGTIKLLLIRPIERSKILFAKYVSVFLFAGILMIVLLVFSFLVGAVIFGVNGLSGDILLTKPMGGYEIANAWAATLQEYGLNLVALVVMATLAFMISVLFRSSAMAIGLSIFLLMAGNGLVLFLSKYTWAKFILFANLNLGQYFNGGTPLIEGMTLAFSITVLVAYFVVFIVAAFWSFTKRDIA</sequence>